<dbReference type="GO" id="GO:0016020">
    <property type="term" value="C:membrane"/>
    <property type="evidence" value="ECO:0007669"/>
    <property type="project" value="UniProtKB-SubCell"/>
</dbReference>
<dbReference type="Pfam" id="PF01061">
    <property type="entry name" value="ABC2_membrane"/>
    <property type="match status" value="1"/>
</dbReference>
<accession>A0A833EBN7</accession>
<comment type="subcellular location">
    <subcellularLocation>
        <location evidence="1">Membrane</location>
        <topology evidence="1">Multi-pass membrane protein</topology>
    </subcellularLocation>
</comment>
<evidence type="ECO:0000313" key="8">
    <source>
        <dbReference type="Proteomes" id="UP000608579"/>
    </source>
</evidence>
<dbReference type="InterPro" id="IPR013525">
    <property type="entry name" value="ABC2_TM"/>
</dbReference>
<dbReference type="GO" id="GO:0140359">
    <property type="term" value="F:ABC-type transporter activity"/>
    <property type="evidence" value="ECO:0007669"/>
    <property type="project" value="InterPro"/>
</dbReference>
<feature type="transmembrane region" description="Helical" evidence="5">
    <location>
        <begin position="106"/>
        <end position="129"/>
    </location>
</feature>
<evidence type="ECO:0000256" key="5">
    <source>
        <dbReference type="SAM" id="Phobius"/>
    </source>
</evidence>
<name>A0A833EBN7_CALS0</name>
<gene>
    <name evidence="7" type="ORF">EYH45_00455</name>
</gene>
<feature type="transmembrane region" description="Helical" evidence="5">
    <location>
        <begin position="203"/>
        <end position="225"/>
    </location>
</feature>
<feature type="transmembrane region" description="Helical" evidence="5">
    <location>
        <begin position="231"/>
        <end position="249"/>
    </location>
</feature>
<protein>
    <submittedName>
        <fullName evidence="7">ABC transporter permease</fullName>
    </submittedName>
</protein>
<evidence type="ECO:0000256" key="4">
    <source>
        <dbReference type="ARBA" id="ARBA00023136"/>
    </source>
</evidence>
<dbReference type="InterPro" id="IPR051784">
    <property type="entry name" value="Nod_factor_ABC_transporter"/>
</dbReference>
<evidence type="ECO:0000256" key="3">
    <source>
        <dbReference type="ARBA" id="ARBA00022989"/>
    </source>
</evidence>
<feature type="transmembrane region" description="Helical" evidence="5">
    <location>
        <begin position="63"/>
        <end position="86"/>
    </location>
</feature>
<feature type="transmembrane region" description="Helical" evidence="5">
    <location>
        <begin position="136"/>
        <end position="160"/>
    </location>
</feature>
<evidence type="ECO:0000259" key="6">
    <source>
        <dbReference type="Pfam" id="PF01061"/>
    </source>
</evidence>
<reference evidence="7" key="1">
    <citation type="journal article" date="2020" name="ISME J.">
        <title>Gammaproteobacteria mediating utilization of methyl-, sulfur- and petroleum organic compounds in deep ocean hydrothermal plumes.</title>
        <authorList>
            <person name="Zhou Z."/>
            <person name="Liu Y."/>
            <person name="Pan J."/>
            <person name="Cron B.R."/>
            <person name="Toner B.M."/>
            <person name="Anantharaman K."/>
            <person name="Breier J.A."/>
            <person name="Dick G.J."/>
            <person name="Li M."/>
        </authorList>
    </citation>
    <scope>NUCLEOTIDE SEQUENCE</scope>
    <source>
        <strain evidence="7">SZUA-1515</strain>
    </source>
</reference>
<dbReference type="Proteomes" id="UP000608579">
    <property type="component" value="Unassembled WGS sequence"/>
</dbReference>
<keyword evidence="4 5" id="KW-0472">Membrane</keyword>
<dbReference type="PANTHER" id="PTHR43229:SF3">
    <property type="entry name" value="ABC-TYPE MULTIDRUG TRANSPORT SYSTEM, PERMEASE COMPONENT"/>
    <property type="match status" value="1"/>
</dbReference>
<feature type="domain" description="ABC-2 type transporter transmembrane" evidence="6">
    <location>
        <begin position="54"/>
        <end position="217"/>
    </location>
</feature>
<dbReference type="AlphaFoldDB" id="A0A833EBN7"/>
<feature type="transmembrane region" description="Helical" evidence="5">
    <location>
        <begin position="172"/>
        <end position="191"/>
    </location>
</feature>
<feature type="transmembrane region" description="Helical" evidence="5">
    <location>
        <begin position="12"/>
        <end position="29"/>
    </location>
</feature>
<evidence type="ECO:0000256" key="1">
    <source>
        <dbReference type="ARBA" id="ARBA00004141"/>
    </source>
</evidence>
<keyword evidence="3 5" id="KW-1133">Transmembrane helix</keyword>
<organism evidence="7 8">
    <name type="scientific">Caldiarchaeum subterraneum</name>
    <dbReference type="NCBI Taxonomy" id="311458"/>
    <lineage>
        <taxon>Archaea</taxon>
        <taxon>Nitrososphaerota</taxon>
        <taxon>Candidatus Caldarchaeales</taxon>
        <taxon>Candidatus Caldarchaeaceae</taxon>
        <taxon>Candidatus Caldarchaeum</taxon>
    </lineage>
</organism>
<keyword evidence="2 5" id="KW-0812">Transmembrane</keyword>
<comment type="caution">
    <text evidence="7">The sequence shown here is derived from an EMBL/GenBank/DDBJ whole genome shotgun (WGS) entry which is preliminary data.</text>
</comment>
<feature type="transmembrane region" description="Helical" evidence="5">
    <location>
        <begin position="35"/>
        <end position="56"/>
    </location>
</feature>
<evidence type="ECO:0000313" key="7">
    <source>
        <dbReference type="EMBL" id="HIQ29015.1"/>
    </source>
</evidence>
<proteinExistence type="predicted"/>
<dbReference type="EMBL" id="DQVM01000010">
    <property type="protein sequence ID" value="HIQ29015.1"/>
    <property type="molecule type" value="Genomic_DNA"/>
</dbReference>
<evidence type="ECO:0000256" key="2">
    <source>
        <dbReference type="ARBA" id="ARBA00022692"/>
    </source>
</evidence>
<dbReference type="PANTHER" id="PTHR43229">
    <property type="entry name" value="NODULATION PROTEIN J"/>
    <property type="match status" value="1"/>
</dbReference>
<sequence>MRGEARRYGSQAALYVKGILSIAWFYGYAQFKRNIFWSLHYVIAPLAFFFFIHLYGRGAGTPFAVAGGFIAVTLAASISMETEAAFNRIVLKLQDVYVASPVSPLTYVLGLALANMISAIPGVVIFLVLASLFLSIGLFFMLTLAAVTTSIWLTFSSLGFLLSTLARDVKDLWTWTPIISAALSVLPPVFYPLELLPGYLGWIVYAIPPATAARVLQGSLGAVSLGFTEALYLWAALLIQSSISVALLLRSIRWRLN</sequence>